<evidence type="ECO:0000313" key="9">
    <source>
        <dbReference type="Proteomes" id="UP000663870"/>
    </source>
</evidence>
<dbReference type="InterPro" id="IPR017907">
    <property type="entry name" value="Znf_RING_CS"/>
</dbReference>
<keyword evidence="9" id="KW-1185">Reference proteome</keyword>
<comment type="caution">
    <text evidence="6">The sequence shown here is derived from an EMBL/GenBank/DDBJ whole genome shotgun (WGS) entry which is preliminary data.</text>
</comment>
<dbReference type="Proteomes" id="UP000663870">
    <property type="component" value="Unassembled WGS sequence"/>
</dbReference>
<evidence type="ECO:0000256" key="3">
    <source>
        <dbReference type="ARBA" id="ARBA00022833"/>
    </source>
</evidence>
<keyword evidence="3" id="KW-0862">Zinc</keyword>
<evidence type="ECO:0000256" key="1">
    <source>
        <dbReference type="ARBA" id="ARBA00022723"/>
    </source>
</evidence>
<proteinExistence type="predicted"/>
<evidence type="ECO:0000256" key="4">
    <source>
        <dbReference type="PROSITE-ProRule" id="PRU00175"/>
    </source>
</evidence>
<dbReference type="PROSITE" id="PS00518">
    <property type="entry name" value="ZF_RING_1"/>
    <property type="match status" value="1"/>
</dbReference>
<accession>A0A814S7G1</accession>
<reference evidence="6" key="1">
    <citation type="submission" date="2021-02" db="EMBL/GenBank/DDBJ databases">
        <authorList>
            <person name="Nowell W R."/>
        </authorList>
    </citation>
    <scope>NUCLEOTIDE SEQUENCE</scope>
</reference>
<dbReference type="PANTHER" id="PTHR10131:SF151">
    <property type="entry name" value="TNF RECEPTOR ASSOCIATED FACTOR (TRAF) HOMOLOG"/>
    <property type="match status" value="1"/>
</dbReference>
<dbReference type="InterPro" id="IPR013083">
    <property type="entry name" value="Znf_RING/FYVE/PHD"/>
</dbReference>
<dbReference type="EMBL" id="CAJNOH010000886">
    <property type="protein sequence ID" value="CAF1142552.1"/>
    <property type="molecule type" value="Genomic_DNA"/>
</dbReference>
<dbReference type="Pfam" id="PF13445">
    <property type="entry name" value="zf-RING_UBOX"/>
    <property type="match status" value="1"/>
</dbReference>
<organism evidence="6 8">
    <name type="scientific">Rotaria sordida</name>
    <dbReference type="NCBI Taxonomy" id="392033"/>
    <lineage>
        <taxon>Eukaryota</taxon>
        <taxon>Metazoa</taxon>
        <taxon>Spiralia</taxon>
        <taxon>Gnathifera</taxon>
        <taxon>Rotifera</taxon>
        <taxon>Eurotatoria</taxon>
        <taxon>Bdelloidea</taxon>
        <taxon>Philodinida</taxon>
        <taxon>Philodinidae</taxon>
        <taxon>Rotaria</taxon>
    </lineage>
</organism>
<dbReference type="AlphaFoldDB" id="A0A814S7G1"/>
<dbReference type="SMART" id="SM00184">
    <property type="entry name" value="RING"/>
    <property type="match status" value="1"/>
</dbReference>
<protein>
    <recommendedName>
        <fullName evidence="5">RING-type domain-containing protein</fullName>
    </recommendedName>
</protein>
<dbReference type="InterPro" id="IPR001841">
    <property type="entry name" value="Znf_RING"/>
</dbReference>
<dbReference type="EMBL" id="CAJNOL010001516">
    <property type="protein sequence ID" value="CAF1374440.1"/>
    <property type="molecule type" value="Genomic_DNA"/>
</dbReference>
<dbReference type="Gene3D" id="3.30.40.10">
    <property type="entry name" value="Zinc/RING finger domain, C3HC4 (zinc finger)"/>
    <property type="match status" value="1"/>
</dbReference>
<evidence type="ECO:0000313" key="8">
    <source>
        <dbReference type="Proteomes" id="UP000663854"/>
    </source>
</evidence>
<evidence type="ECO:0000259" key="5">
    <source>
        <dbReference type="PROSITE" id="PS50089"/>
    </source>
</evidence>
<dbReference type="GO" id="GO:0043122">
    <property type="term" value="P:regulation of canonical NF-kappaB signal transduction"/>
    <property type="evidence" value="ECO:0007669"/>
    <property type="project" value="TreeGrafter"/>
</dbReference>
<sequence>MVGIGARNKNTLDMKFICPVCSLILRDPIQLTQCGHRYCRTCLNAGQETTIKCRQCQADTTQSEIRIDRGFKNDMKSLPIDCYFCQWTGILNNYQEHLNQSHSNLKCDYFGEQFNSVNNFNEHKVFECQQLIVDCILKDFGCNERIIHDKMENHYLTEQHQQTSQLNDRQIDFDSSLFTDARACNTDTAQLKEVNERLNMWVGGIEILTNDEQYLAHDLLQMSITLSTLTEESSNVKLSIEESNAFLRGVKHNQDLSLVQENIDDLQHVSYDG</sequence>
<feature type="domain" description="RING-type" evidence="5">
    <location>
        <begin position="18"/>
        <end position="57"/>
    </location>
</feature>
<dbReference type="SUPFAM" id="SSF57850">
    <property type="entry name" value="RING/U-box"/>
    <property type="match status" value="1"/>
</dbReference>
<dbReference type="GO" id="GO:0008270">
    <property type="term" value="F:zinc ion binding"/>
    <property type="evidence" value="ECO:0007669"/>
    <property type="project" value="UniProtKB-KW"/>
</dbReference>
<dbReference type="InterPro" id="IPR027370">
    <property type="entry name" value="Znf-RING_euk"/>
</dbReference>
<dbReference type="PANTHER" id="PTHR10131">
    <property type="entry name" value="TNF RECEPTOR ASSOCIATED FACTOR"/>
    <property type="match status" value="1"/>
</dbReference>
<evidence type="ECO:0000313" key="6">
    <source>
        <dbReference type="EMBL" id="CAF1142552.1"/>
    </source>
</evidence>
<keyword evidence="1" id="KW-0479">Metal-binding</keyword>
<dbReference type="Proteomes" id="UP000663854">
    <property type="component" value="Unassembled WGS sequence"/>
</dbReference>
<keyword evidence="2 4" id="KW-0863">Zinc-finger</keyword>
<evidence type="ECO:0000256" key="2">
    <source>
        <dbReference type="ARBA" id="ARBA00022771"/>
    </source>
</evidence>
<gene>
    <name evidence="7" type="ORF">JXQ802_LOCUS33329</name>
    <name evidence="6" type="ORF">PYM288_LOCUS21787</name>
</gene>
<dbReference type="PROSITE" id="PS50089">
    <property type="entry name" value="ZF_RING_2"/>
    <property type="match status" value="1"/>
</dbReference>
<name>A0A814S7G1_9BILA</name>
<evidence type="ECO:0000313" key="7">
    <source>
        <dbReference type="EMBL" id="CAF1374440.1"/>
    </source>
</evidence>